<dbReference type="InterPro" id="IPR020846">
    <property type="entry name" value="MFS_dom"/>
</dbReference>
<proteinExistence type="inferred from homology"/>
<evidence type="ECO:0000256" key="10">
    <source>
        <dbReference type="SAM" id="Phobius"/>
    </source>
</evidence>
<dbReference type="PROSITE" id="PS50850">
    <property type="entry name" value="MFS"/>
    <property type="match status" value="1"/>
</dbReference>
<dbReference type="OrthoDB" id="4088837at2759"/>
<organism evidence="12 13">
    <name type="scientific">Fusarium tricinctum</name>
    <dbReference type="NCBI Taxonomy" id="61284"/>
    <lineage>
        <taxon>Eukaryota</taxon>
        <taxon>Fungi</taxon>
        <taxon>Dikarya</taxon>
        <taxon>Ascomycota</taxon>
        <taxon>Pezizomycotina</taxon>
        <taxon>Sordariomycetes</taxon>
        <taxon>Hypocreomycetidae</taxon>
        <taxon>Hypocreales</taxon>
        <taxon>Nectriaceae</taxon>
        <taxon>Fusarium</taxon>
        <taxon>Fusarium tricinctum species complex</taxon>
    </lineage>
</organism>
<comment type="similarity">
    <text evidence="2">Belongs to the major facilitator superfamily.</text>
</comment>
<gene>
    <name evidence="12" type="ORF">BKA59DRAFT_200648</name>
</gene>
<feature type="transmembrane region" description="Helical" evidence="10">
    <location>
        <begin position="53"/>
        <end position="76"/>
    </location>
</feature>
<dbReference type="GO" id="GO:0005886">
    <property type="term" value="C:plasma membrane"/>
    <property type="evidence" value="ECO:0007669"/>
    <property type="project" value="TreeGrafter"/>
</dbReference>
<reference evidence="12" key="1">
    <citation type="journal article" date="2021" name="Nat. Commun.">
        <title>Genetic determinants of endophytism in the Arabidopsis root mycobiome.</title>
        <authorList>
            <person name="Mesny F."/>
            <person name="Miyauchi S."/>
            <person name="Thiergart T."/>
            <person name="Pickel B."/>
            <person name="Atanasova L."/>
            <person name="Karlsson M."/>
            <person name="Huettel B."/>
            <person name="Barry K.W."/>
            <person name="Haridas S."/>
            <person name="Chen C."/>
            <person name="Bauer D."/>
            <person name="Andreopoulos W."/>
            <person name="Pangilinan J."/>
            <person name="LaButti K."/>
            <person name="Riley R."/>
            <person name="Lipzen A."/>
            <person name="Clum A."/>
            <person name="Drula E."/>
            <person name="Henrissat B."/>
            <person name="Kohler A."/>
            <person name="Grigoriev I.V."/>
            <person name="Martin F.M."/>
            <person name="Hacquard S."/>
        </authorList>
    </citation>
    <scope>NUCLEOTIDE SEQUENCE</scope>
    <source>
        <strain evidence="12">MPI-SDFR-AT-0068</strain>
    </source>
</reference>
<accession>A0A8K0RXB9</accession>
<feature type="region of interest" description="Disordered" evidence="9">
    <location>
        <begin position="1"/>
        <end position="26"/>
    </location>
</feature>
<evidence type="ECO:0000259" key="11">
    <source>
        <dbReference type="PROSITE" id="PS50850"/>
    </source>
</evidence>
<feature type="transmembrane region" description="Helical" evidence="10">
    <location>
        <begin position="429"/>
        <end position="447"/>
    </location>
</feature>
<evidence type="ECO:0000256" key="2">
    <source>
        <dbReference type="ARBA" id="ARBA00008335"/>
    </source>
</evidence>
<keyword evidence="13" id="KW-1185">Reference proteome</keyword>
<comment type="subcellular location">
    <subcellularLocation>
        <location evidence="1">Endomembrane system</location>
        <topology evidence="1">Multi-pass membrane protein</topology>
    </subcellularLocation>
</comment>
<feature type="transmembrane region" description="Helical" evidence="10">
    <location>
        <begin position="177"/>
        <end position="194"/>
    </location>
</feature>
<keyword evidence="6" id="KW-0406">Ion transport</keyword>
<feature type="transmembrane region" description="Helical" evidence="10">
    <location>
        <begin position="144"/>
        <end position="165"/>
    </location>
</feature>
<feature type="compositionally biased region" description="Basic and acidic residues" evidence="9">
    <location>
        <begin position="1"/>
        <end position="20"/>
    </location>
</feature>
<keyword evidence="7 10" id="KW-0472">Membrane</keyword>
<dbReference type="AlphaFoldDB" id="A0A8K0RXB9"/>
<protein>
    <submittedName>
        <fullName evidence="12">Major facilitator superfamily domain-containing protein</fullName>
    </submittedName>
</protein>
<feature type="transmembrane region" description="Helical" evidence="10">
    <location>
        <begin position="298"/>
        <end position="315"/>
    </location>
</feature>
<dbReference type="InterPro" id="IPR036259">
    <property type="entry name" value="MFS_trans_sf"/>
</dbReference>
<keyword evidence="4 10" id="KW-0812">Transmembrane</keyword>
<evidence type="ECO:0000256" key="9">
    <source>
        <dbReference type="SAM" id="MobiDB-lite"/>
    </source>
</evidence>
<evidence type="ECO:0000256" key="1">
    <source>
        <dbReference type="ARBA" id="ARBA00004127"/>
    </source>
</evidence>
<feature type="transmembrane region" description="Helical" evidence="10">
    <location>
        <begin position="400"/>
        <end position="417"/>
    </location>
</feature>
<sequence>MSPTKEQESTKTPGNDHGHEVPSSAAEAVKDITSPGVQRIKAMSEVITFTDRIFIFFGVFLIAYAYGLDGTVRYAYQPSALNEFKEHSLQSSVNTLRAVIAAAAQPTAGKIADVFGRVELICISVFFYTIGTVIEAASQNLDTYSAGAVIYQIGYTMILLLVEVIIGDITSVRSRLFFSYIPALPFIINTWVSGDVTEAVLAATTWRWGIGMWCIIYPVCALPLIISLLVVGHRAKKQGHLVGYRSSFQQLGLKSFTVELFWLLDIIGVILLIAVFALLLVPLTIAGGFESKWSSPQVVAPLVIGFVCIPVFVVWELRAPHPLVPFHHMKDRSVWAPMGIACMLNFAWTMQGDYLYTVLQVSFNFSIKASTRVQSLYSFASVITGTILGLIVYKVRRFKVFIVAGTCLFLVAFGLLIRYRGDPSNSNQSGVIGAQILLGIAGGMFPYPAQASLQAYVTHERLAVMTGLYLALYQVGSAFGNAVSGAIWTQVLPVRLAQSFSGFGNDTLAVYTYSQPLSAIIDFPVGSSERDAMIDAYKHVQRLLTITGICLCIPLIAFSLCLRNPKLTDQQNLVENEKPGEATERTSASA</sequence>
<evidence type="ECO:0000313" key="13">
    <source>
        <dbReference type="Proteomes" id="UP000813427"/>
    </source>
</evidence>
<evidence type="ECO:0000256" key="4">
    <source>
        <dbReference type="ARBA" id="ARBA00022692"/>
    </source>
</evidence>
<dbReference type="Proteomes" id="UP000813427">
    <property type="component" value="Unassembled WGS sequence"/>
</dbReference>
<keyword evidence="8" id="KW-0325">Glycoprotein</keyword>
<evidence type="ECO:0000256" key="7">
    <source>
        <dbReference type="ARBA" id="ARBA00023136"/>
    </source>
</evidence>
<dbReference type="GO" id="GO:0005768">
    <property type="term" value="C:endosome"/>
    <property type="evidence" value="ECO:0007669"/>
    <property type="project" value="TreeGrafter"/>
</dbReference>
<feature type="transmembrane region" description="Helical" evidence="10">
    <location>
        <begin position="206"/>
        <end position="231"/>
    </location>
</feature>
<dbReference type="FunFam" id="1.20.1250.20:FF:000197">
    <property type="entry name" value="Siderophore iron transporter 1"/>
    <property type="match status" value="1"/>
</dbReference>
<dbReference type="Gene3D" id="1.20.1250.20">
    <property type="entry name" value="MFS general substrate transporter like domains"/>
    <property type="match status" value="2"/>
</dbReference>
<feature type="transmembrane region" description="Helical" evidence="10">
    <location>
        <begin position="260"/>
        <end position="286"/>
    </location>
</feature>
<dbReference type="PANTHER" id="PTHR23501">
    <property type="entry name" value="MAJOR FACILITATOR SUPERFAMILY"/>
    <property type="match status" value="1"/>
</dbReference>
<evidence type="ECO:0000256" key="6">
    <source>
        <dbReference type="ARBA" id="ARBA00023065"/>
    </source>
</evidence>
<evidence type="ECO:0000313" key="12">
    <source>
        <dbReference type="EMBL" id="KAH7246506.1"/>
    </source>
</evidence>
<feature type="transmembrane region" description="Helical" evidence="10">
    <location>
        <begin position="376"/>
        <end position="393"/>
    </location>
</feature>
<dbReference type="EMBL" id="JAGPXF010000004">
    <property type="protein sequence ID" value="KAH7246506.1"/>
    <property type="molecule type" value="Genomic_DNA"/>
</dbReference>
<comment type="caution">
    <text evidence="12">The sequence shown here is derived from an EMBL/GenBank/DDBJ whole genome shotgun (WGS) entry which is preliminary data.</text>
</comment>
<feature type="transmembrane region" description="Helical" evidence="10">
    <location>
        <begin position="468"/>
        <end position="488"/>
    </location>
</feature>
<keyword evidence="5 10" id="KW-1133">Transmembrane helix</keyword>
<feature type="transmembrane region" description="Helical" evidence="10">
    <location>
        <begin position="120"/>
        <end position="138"/>
    </location>
</feature>
<feature type="transmembrane region" description="Helical" evidence="10">
    <location>
        <begin position="543"/>
        <end position="562"/>
    </location>
</feature>
<feature type="transmembrane region" description="Helical" evidence="10">
    <location>
        <begin position="335"/>
        <end position="356"/>
    </location>
</feature>
<dbReference type="SUPFAM" id="SSF103473">
    <property type="entry name" value="MFS general substrate transporter"/>
    <property type="match status" value="1"/>
</dbReference>
<dbReference type="GO" id="GO:0015343">
    <property type="term" value="F:siderophore-iron transmembrane transporter activity"/>
    <property type="evidence" value="ECO:0007669"/>
    <property type="project" value="TreeGrafter"/>
</dbReference>
<dbReference type="InterPro" id="IPR011701">
    <property type="entry name" value="MFS"/>
</dbReference>
<feature type="domain" description="Major facilitator superfamily (MFS) profile" evidence="11">
    <location>
        <begin position="55"/>
        <end position="530"/>
    </location>
</feature>
<dbReference type="GO" id="GO:0005774">
    <property type="term" value="C:vacuolar membrane"/>
    <property type="evidence" value="ECO:0007669"/>
    <property type="project" value="TreeGrafter"/>
</dbReference>
<dbReference type="Pfam" id="PF07690">
    <property type="entry name" value="MFS_1"/>
    <property type="match status" value="1"/>
</dbReference>
<dbReference type="PANTHER" id="PTHR23501:SF92">
    <property type="entry name" value="GLUTATHIONE EXCHANGER 1-RELATED"/>
    <property type="match status" value="1"/>
</dbReference>
<name>A0A8K0RXB9_9HYPO</name>
<keyword evidence="3" id="KW-0813">Transport</keyword>
<evidence type="ECO:0000256" key="5">
    <source>
        <dbReference type="ARBA" id="ARBA00022989"/>
    </source>
</evidence>
<evidence type="ECO:0000256" key="3">
    <source>
        <dbReference type="ARBA" id="ARBA00022448"/>
    </source>
</evidence>
<evidence type="ECO:0000256" key="8">
    <source>
        <dbReference type="ARBA" id="ARBA00023180"/>
    </source>
</evidence>